<dbReference type="InterPro" id="IPR004535">
    <property type="entry name" value="Transl_elong_SelB"/>
</dbReference>
<evidence type="ECO:0000256" key="4">
    <source>
        <dbReference type="ARBA" id="ARBA00022741"/>
    </source>
</evidence>
<dbReference type="Proteomes" id="UP000297564">
    <property type="component" value="Unassembled WGS sequence"/>
</dbReference>
<keyword evidence="5" id="KW-0648">Protein biosynthesis</keyword>
<dbReference type="AlphaFoldDB" id="A0A4Z0BJ58"/>
<feature type="compositionally biased region" description="Low complexity" evidence="9">
    <location>
        <begin position="642"/>
        <end position="654"/>
    </location>
</feature>
<dbReference type="EMBL" id="SMLL01000005">
    <property type="protein sequence ID" value="TFY98459.1"/>
    <property type="molecule type" value="Genomic_DNA"/>
</dbReference>
<gene>
    <name evidence="11" type="primary">selB</name>
    <name evidence="11" type="ORF">EZ242_13010</name>
</gene>
<evidence type="ECO:0000256" key="3">
    <source>
        <dbReference type="ARBA" id="ARBA00022490"/>
    </source>
</evidence>
<keyword evidence="6" id="KW-0342">GTP-binding</keyword>
<feature type="region of interest" description="Disordered" evidence="9">
    <location>
        <begin position="637"/>
        <end position="656"/>
    </location>
</feature>
<dbReference type="Gene3D" id="1.10.10.10">
    <property type="entry name" value="Winged helix-like DNA-binding domain superfamily/Winged helix DNA-binding domain"/>
    <property type="match status" value="1"/>
</dbReference>
<evidence type="ECO:0000313" key="12">
    <source>
        <dbReference type="Proteomes" id="UP000297564"/>
    </source>
</evidence>
<keyword evidence="11" id="KW-0251">Elongation factor</keyword>
<dbReference type="Pfam" id="PF00009">
    <property type="entry name" value="GTP_EFTU"/>
    <property type="match status" value="1"/>
</dbReference>
<dbReference type="InterPro" id="IPR015191">
    <property type="entry name" value="SelB_WHD4"/>
</dbReference>
<dbReference type="Gene3D" id="2.40.30.10">
    <property type="entry name" value="Translation factors"/>
    <property type="match status" value="1"/>
</dbReference>
<dbReference type="Gene3D" id="1.10.10.2770">
    <property type="match status" value="1"/>
</dbReference>
<dbReference type="InterPro" id="IPR027417">
    <property type="entry name" value="P-loop_NTPase"/>
</dbReference>
<dbReference type="InterPro" id="IPR000795">
    <property type="entry name" value="T_Tr_GTP-bd_dom"/>
</dbReference>
<dbReference type="NCBIfam" id="TIGR00475">
    <property type="entry name" value="selB"/>
    <property type="match status" value="1"/>
</dbReference>
<evidence type="ECO:0000313" key="11">
    <source>
        <dbReference type="EMBL" id="TFY98459.1"/>
    </source>
</evidence>
<dbReference type="SUPFAM" id="SSF50447">
    <property type="entry name" value="Translation proteins"/>
    <property type="match status" value="1"/>
</dbReference>
<dbReference type="PANTHER" id="PTHR43721">
    <property type="entry name" value="ELONGATION FACTOR TU-RELATED"/>
    <property type="match status" value="1"/>
</dbReference>
<sequence>MIVATAGHIDHGKTLLVRTLTGIDTDRLPEEKARGISIDLGFAYGSPAGGPLVGFVDVPGHERFVRNMVAGVCGIDFALLVVAADDGVMAQTVEHVQILDLLGVARGLAVMTKVDRVEPARRLQVRAEIEALVAGTALQGLDIVEASAVTGEGIEAIGALLRAAAEAMQARWQPGRHFRFAVDRAFSVEGSGTVVTGTVFSGQAAAGDRLLVSPGAVAARVRRLHVHASEVASVRAGQRCAINLANVALGDVDRGDWLVADPIHRPTSRLDVRLRLLPGAHVPGPAARVHLHHGCRDVMARVLPIAGQRLVAGQSTWAQLVVDEPLAALHGDRFILRDSAAGRTLGGGMVLHPFPTVRRRGAERQQMLEVLAAGRAQDVLPGLLQSPGGCDLDQFDRMFNLAPDAAQALREALGVELLGRDPRIGITHDRLTGWERATRDCLAEFHALQPAMPGMRMKDLRDRVAPALPLPAFEALLHGGSLSRAVAVHQGRARLTEHDVAANPADRQLWDAVYPLLRGSAGGISTVLPRARELAQAARVDPRALTEMLHRRRVAGTVHRVGADRFCLRTTLASLGSTAATLAAASPDGSFTVAQFRDAIGTGRGLAIEILECLDRAGATLRVGEVRRMRDDHLQQWAASSEGGAPRAAGPVGAEEVRVELTGDARRASRRI</sequence>
<comment type="subcellular location">
    <subcellularLocation>
        <location evidence="1">Cytoplasm</location>
    </subcellularLocation>
</comment>
<accession>A0A4Z0BJ58</accession>
<evidence type="ECO:0000259" key="10">
    <source>
        <dbReference type="PROSITE" id="PS51722"/>
    </source>
</evidence>
<dbReference type="GO" id="GO:0003746">
    <property type="term" value="F:translation elongation factor activity"/>
    <property type="evidence" value="ECO:0007669"/>
    <property type="project" value="UniProtKB-KW"/>
</dbReference>
<name>A0A4Z0BJ58_9BURK</name>
<keyword evidence="12" id="KW-1185">Reference proteome</keyword>
<dbReference type="SUPFAM" id="SSF52540">
    <property type="entry name" value="P-loop containing nucleoside triphosphate hydrolases"/>
    <property type="match status" value="1"/>
</dbReference>
<evidence type="ECO:0000256" key="7">
    <source>
        <dbReference type="ARBA" id="ARBA00025526"/>
    </source>
</evidence>
<dbReference type="InterPro" id="IPR004161">
    <property type="entry name" value="EFTu-like_2"/>
</dbReference>
<dbReference type="GO" id="GO:0005525">
    <property type="term" value="F:GTP binding"/>
    <property type="evidence" value="ECO:0007669"/>
    <property type="project" value="UniProtKB-KW"/>
</dbReference>
<dbReference type="Pfam" id="PF09107">
    <property type="entry name" value="WHD_3rd_SelB"/>
    <property type="match status" value="1"/>
</dbReference>
<dbReference type="InterPro" id="IPR050055">
    <property type="entry name" value="EF-Tu_GTPase"/>
</dbReference>
<dbReference type="SUPFAM" id="SSF46785">
    <property type="entry name" value="Winged helix' DNA-binding domain"/>
    <property type="match status" value="1"/>
</dbReference>
<evidence type="ECO:0000256" key="2">
    <source>
        <dbReference type="ARBA" id="ARBA00015953"/>
    </source>
</evidence>
<organism evidence="11 12">
    <name type="scientific">Ramlibacter rhizophilus</name>
    <dbReference type="NCBI Taxonomy" id="1781167"/>
    <lineage>
        <taxon>Bacteria</taxon>
        <taxon>Pseudomonadati</taxon>
        <taxon>Pseudomonadota</taxon>
        <taxon>Betaproteobacteria</taxon>
        <taxon>Burkholderiales</taxon>
        <taxon>Comamonadaceae</taxon>
        <taxon>Ramlibacter</taxon>
    </lineage>
</organism>
<dbReference type="InterPro" id="IPR036390">
    <property type="entry name" value="WH_DNA-bd_sf"/>
</dbReference>
<keyword evidence="3" id="KW-0963">Cytoplasm</keyword>
<dbReference type="InterPro" id="IPR036388">
    <property type="entry name" value="WH-like_DNA-bd_sf"/>
</dbReference>
<keyword evidence="4" id="KW-0547">Nucleotide-binding</keyword>
<dbReference type="GO" id="GO:0005829">
    <property type="term" value="C:cytosol"/>
    <property type="evidence" value="ECO:0007669"/>
    <property type="project" value="TreeGrafter"/>
</dbReference>
<dbReference type="PANTHER" id="PTHR43721:SF22">
    <property type="entry name" value="ELONGATION FACTOR TU, MITOCHONDRIAL"/>
    <property type="match status" value="1"/>
</dbReference>
<evidence type="ECO:0000256" key="5">
    <source>
        <dbReference type="ARBA" id="ARBA00022917"/>
    </source>
</evidence>
<dbReference type="Gene3D" id="3.40.50.300">
    <property type="entry name" value="P-loop containing nucleotide triphosphate hydrolases"/>
    <property type="match status" value="1"/>
</dbReference>
<dbReference type="OrthoDB" id="9803139at2"/>
<dbReference type="CDD" id="cd15491">
    <property type="entry name" value="selB_III"/>
    <property type="match status" value="1"/>
</dbReference>
<evidence type="ECO:0000256" key="8">
    <source>
        <dbReference type="ARBA" id="ARBA00031615"/>
    </source>
</evidence>
<evidence type="ECO:0000256" key="1">
    <source>
        <dbReference type="ARBA" id="ARBA00004496"/>
    </source>
</evidence>
<proteinExistence type="predicted"/>
<dbReference type="Pfam" id="PF25461">
    <property type="entry name" value="Beta-barrel_SelB"/>
    <property type="match status" value="1"/>
</dbReference>
<reference evidence="11 12" key="1">
    <citation type="submission" date="2019-03" db="EMBL/GenBank/DDBJ databases">
        <title>Ramlibacter rhizophilus CCTCC AB2015357, whole genome shotgun sequence.</title>
        <authorList>
            <person name="Zhang X."/>
            <person name="Feng G."/>
            <person name="Zhu H."/>
        </authorList>
    </citation>
    <scope>NUCLEOTIDE SEQUENCE [LARGE SCALE GENOMIC DNA]</scope>
    <source>
        <strain evidence="11 12">CCTCC AB2015357</strain>
    </source>
</reference>
<comment type="function">
    <text evidence="7">Translation factor necessary for the incorporation of selenocysteine into proteins. It probably replaces EF-Tu for the insertion of selenocysteine directed by the UGA codon. SelB binds GTP and GDP.</text>
</comment>
<dbReference type="PROSITE" id="PS51722">
    <property type="entry name" value="G_TR_2"/>
    <property type="match status" value="1"/>
</dbReference>
<dbReference type="SUPFAM" id="SSF50465">
    <property type="entry name" value="EF-Tu/eEF-1alpha/eIF2-gamma C-terminal domain"/>
    <property type="match status" value="1"/>
</dbReference>
<dbReference type="Pfam" id="PF03144">
    <property type="entry name" value="GTP_EFTU_D2"/>
    <property type="match status" value="1"/>
</dbReference>
<dbReference type="InterPro" id="IPR009001">
    <property type="entry name" value="Transl_elong_EF1A/Init_IF2_C"/>
</dbReference>
<evidence type="ECO:0000256" key="6">
    <source>
        <dbReference type="ARBA" id="ARBA00023134"/>
    </source>
</evidence>
<dbReference type="CDD" id="cd04171">
    <property type="entry name" value="SelB"/>
    <property type="match status" value="1"/>
</dbReference>
<dbReference type="InterPro" id="IPR057335">
    <property type="entry name" value="Beta-barrel_SelB"/>
</dbReference>
<dbReference type="GO" id="GO:0003924">
    <property type="term" value="F:GTPase activity"/>
    <property type="evidence" value="ECO:0007669"/>
    <property type="project" value="InterPro"/>
</dbReference>
<protein>
    <recommendedName>
        <fullName evidence="2">Selenocysteine-specific elongation factor</fullName>
    </recommendedName>
    <alternativeName>
        <fullName evidence="8">SelB translation factor</fullName>
    </alternativeName>
</protein>
<dbReference type="GO" id="GO:0001514">
    <property type="term" value="P:selenocysteine incorporation"/>
    <property type="evidence" value="ECO:0007669"/>
    <property type="project" value="InterPro"/>
</dbReference>
<evidence type="ECO:0000256" key="9">
    <source>
        <dbReference type="SAM" id="MobiDB-lite"/>
    </source>
</evidence>
<dbReference type="GO" id="GO:0003723">
    <property type="term" value="F:RNA binding"/>
    <property type="evidence" value="ECO:0007669"/>
    <property type="project" value="InterPro"/>
</dbReference>
<comment type="caution">
    <text evidence="11">The sequence shown here is derived from an EMBL/GenBank/DDBJ whole genome shotgun (WGS) entry which is preliminary data.</text>
</comment>
<feature type="domain" description="Tr-type G" evidence="10">
    <location>
        <begin position="1"/>
        <end position="169"/>
    </location>
</feature>
<dbReference type="InterPro" id="IPR009000">
    <property type="entry name" value="Transl_B-barrel_sf"/>
</dbReference>